<name>A0ABT9XDU2_9BACL</name>
<dbReference type="CDD" id="cd17932">
    <property type="entry name" value="DEXQc_UvrD"/>
    <property type="match status" value="1"/>
</dbReference>
<evidence type="ECO:0000256" key="6">
    <source>
        <dbReference type="ARBA" id="ARBA00023125"/>
    </source>
</evidence>
<dbReference type="Pfam" id="PF00580">
    <property type="entry name" value="UvrD-helicase"/>
    <property type="match status" value="1"/>
</dbReference>
<dbReference type="InterPro" id="IPR014017">
    <property type="entry name" value="DNA_helicase_UvrD-like_C"/>
</dbReference>
<evidence type="ECO:0000256" key="3">
    <source>
        <dbReference type="ARBA" id="ARBA00022801"/>
    </source>
</evidence>
<evidence type="ECO:0000313" key="13">
    <source>
        <dbReference type="EMBL" id="MDQ0188467.1"/>
    </source>
</evidence>
<dbReference type="EC" id="5.6.2.4" evidence="9"/>
<keyword evidence="4 11" id="KW-0347">Helicase</keyword>
<evidence type="ECO:0000313" key="14">
    <source>
        <dbReference type="Proteomes" id="UP001232973"/>
    </source>
</evidence>
<keyword evidence="6" id="KW-0238">DNA-binding</keyword>
<dbReference type="Proteomes" id="UP001232973">
    <property type="component" value="Unassembled WGS sequence"/>
</dbReference>
<evidence type="ECO:0000256" key="1">
    <source>
        <dbReference type="ARBA" id="ARBA00009922"/>
    </source>
</evidence>
<dbReference type="SUPFAM" id="SSF52540">
    <property type="entry name" value="P-loop containing nucleoside triphosphate hydrolases"/>
    <property type="match status" value="1"/>
</dbReference>
<dbReference type="EMBL" id="JAUSTP010000001">
    <property type="protein sequence ID" value="MDQ0188467.1"/>
    <property type="molecule type" value="Genomic_DNA"/>
</dbReference>
<accession>A0ABT9XDU2</accession>
<reference evidence="13 14" key="1">
    <citation type="submission" date="2023-07" db="EMBL/GenBank/DDBJ databases">
        <title>Genomic Encyclopedia of Type Strains, Phase IV (KMG-IV): sequencing the most valuable type-strain genomes for metagenomic binning, comparative biology and taxonomic classification.</title>
        <authorList>
            <person name="Goeker M."/>
        </authorList>
    </citation>
    <scope>NUCLEOTIDE SEQUENCE [LARGE SCALE GENOMIC DNA]</scope>
    <source>
        <strain evidence="13 14">DSM 4006</strain>
    </source>
</reference>
<comment type="similarity">
    <text evidence="1">Belongs to the helicase family. UvrD subfamily.</text>
</comment>
<dbReference type="PROSITE" id="PS51198">
    <property type="entry name" value="UVRD_HELICASE_ATP_BIND"/>
    <property type="match status" value="1"/>
</dbReference>
<dbReference type="Gene3D" id="3.40.50.300">
    <property type="entry name" value="P-loop containing nucleotide triphosphate hydrolases"/>
    <property type="match status" value="3"/>
</dbReference>
<comment type="caution">
    <text evidence="13">The sequence shown here is derived from an EMBL/GenBank/DDBJ whole genome shotgun (WGS) entry which is preliminary data.</text>
</comment>
<protein>
    <recommendedName>
        <fullName evidence="9">DNA 3'-5' helicase</fullName>
        <ecNumber evidence="9">5.6.2.4</ecNumber>
    </recommendedName>
</protein>
<feature type="domain" description="UvrD-like helicase ATP-binding" evidence="12">
    <location>
        <begin position="1"/>
        <end position="264"/>
    </location>
</feature>
<organism evidence="13 14">
    <name type="scientific">Alicyclobacillus cycloheptanicus</name>
    <dbReference type="NCBI Taxonomy" id="1457"/>
    <lineage>
        <taxon>Bacteria</taxon>
        <taxon>Bacillati</taxon>
        <taxon>Bacillota</taxon>
        <taxon>Bacilli</taxon>
        <taxon>Bacillales</taxon>
        <taxon>Alicyclobacillaceae</taxon>
        <taxon>Alicyclobacillus</taxon>
    </lineage>
</organism>
<feature type="binding site" evidence="11">
    <location>
        <begin position="21"/>
        <end position="28"/>
    </location>
    <ligand>
        <name>ATP</name>
        <dbReference type="ChEBI" id="CHEBI:30616"/>
    </ligand>
</feature>
<evidence type="ECO:0000256" key="8">
    <source>
        <dbReference type="ARBA" id="ARBA00034617"/>
    </source>
</evidence>
<keyword evidence="14" id="KW-1185">Reference proteome</keyword>
<dbReference type="RefSeq" id="WP_274455869.1">
    <property type="nucleotide sequence ID" value="NZ_CP067097.1"/>
</dbReference>
<evidence type="ECO:0000256" key="9">
    <source>
        <dbReference type="ARBA" id="ARBA00034808"/>
    </source>
</evidence>
<keyword evidence="2 11" id="KW-0547">Nucleotide-binding</keyword>
<dbReference type="Pfam" id="PF13361">
    <property type="entry name" value="UvrD_C"/>
    <property type="match status" value="1"/>
</dbReference>
<comment type="catalytic activity">
    <reaction evidence="10">
        <text>ATP + H2O = ADP + phosphate + H(+)</text>
        <dbReference type="Rhea" id="RHEA:13065"/>
        <dbReference type="ChEBI" id="CHEBI:15377"/>
        <dbReference type="ChEBI" id="CHEBI:15378"/>
        <dbReference type="ChEBI" id="CHEBI:30616"/>
        <dbReference type="ChEBI" id="CHEBI:43474"/>
        <dbReference type="ChEBI" id="CHEBI:456216"/>
        <dbReference type="EC" id="5.6.2.4"/>
    </reaction>
</comment>
<dbReference type="InterPro" id="IPR000212">
    <property type="entry name" value="DNA_helicase_UvrD/REP"/>
</dbReference>
<comment type="catalytic activity">
    <reaction evidence="8">
        <text>Couples ATP hydrolysis with the unwinding of duplex DNA by translocating in the 3'-5' direction.</text>
        <dbReference type="EC" id="5.6.2.4"/>
    </reaction>
</comment>
<dbReference type="InterPro" id="IPR013986">
    <property type="entry name" value="DExx_box_DNA_helicase_dom_sf"/>
</dbReference>
<dbReference type="PANTHER" id="PTHR11070:SF2">
    <property type="entry name" value="ATP-DEPENDENT DNA HELICASE SRS2"/>
    <property type="match status" value="1"/>
</dbReference>
<evidence type="ECO:0000256" key="2">
    <source>
        <dbReference type="ARBA" id="ARBA00022741"/>
    </source>
</evidence>
<dbReference type="Gene3D" id="1.10.10.160">
    <property type="match status" value="1"/>
</dbReference>
<proteinExistence type="inferred from homology"/>
<evidence type="ECO:0000256" key="11">
    <source>
        <dbReference type="PROSITE-ProRule" id="PRU00560"/>
    </source>
</evidence>
<dbReference type="GO" id="GO:0003678">
    <property type="term" value="F:DNA helicase activity"/>
    <property type="evidence" value="ECO:0007669"/>
    <property type="project" value="UniProtKB-EC"/>
</dbReference>
<evidence type="ECO:0000256" key="4">
    <source>
        <dbReference type="ARBA" id="ARBA00022806"/>
    </source>
</evidence>
<keyword evidence="3 11" id="KW-0378">Hydrolase</keyword>
<dbReference type="InterPro" id="IPR014016">
    <property type="entry name" value="UvrD-like_ATP-bd"/>
</dbReference>
<evidence type="ECO:0000259" key="12">
    <source>
        <dbReference type="PROSITE" id="PS51198"/>
    </source>
</evidence>
<dbReference type="InterPro" id="IPR027417">
    <property type="entry name" value="P-loop_NTPase"/>
</dbReference>
<evidence type="ECO:0000256" key="7">
    <source>
        <dbReference type="ARBA" id="ARBA00023235"/>
    </source>
</evidence>
<evidence type="ECO:0000256" key="5">
    <source>
        <dbReference type="ARBA" id="ARBA00022840"/>
    </source>
</evidence>
<sequence>MYTEQQREIIEHTPSNTSIYASPGSGKTTVLTEHIAWQLKHRHVPAGRMLALTFTRQSALDMKQRMRKRGLADGDVGALPLGTFHSQAFRMLLAHTPNIPVILGQLEQRQLMRAAAQKFGVGDMDTVRRLLLANTRKKSVWPVDSAMGGVEGAVLTRYEHMKARAHRWDFDDILVAFAQTLEEHGAELPAFDYLLVDEYQDTNPIQWAIVRLLVHQSRCPVFVVGDDDQSIYGFRGASPSGLLDFQLSYHDARCHRLSTNFRSDRSIVLAAVRLIAHNRHRMEKQMQAFSAAPGRCGTHLWPSEAAEAVGVAGLVRQARRYDSGADVAILARTRRQLLAAWRACQGVVPDAMPQFRTFHDAKGKEWDIVHIVGAVAQNPYLANDDTSLFRRKKSAPALDGQAEEEERRLFYVAMTRARHVLWVHAPKRCAAGKARLSPYAAEAGLRTMEPG</sequence>
<evidence type="ECO:0000256" key="10">
    <source>
        <dbReference type="ARBA" id="ARBA00048988"/>
    </source>
</evidence>
<dbReference type="GO" id="GO:0016787">
    <property type="term" value="F:hydrolase activity"/>
    <property type="evidence" value="ECO:0007669"/>
    <property type="project" value="UniProtKB-KW"/>
</dbReference>
<keyword evidence="5 11" id="KW-0067">ATP-binding</keyword>
<dbReference type="PANTHER" id="PTHR11070">
    <property type="entry name" value="UVRD / RECB / PCRA DNA HELICASE FAMILY MEMBER"/>
    <property type="match status" value="1"/>
</dbReference>
<keyword evidence="7" id="KW-0413">Isomerase</keyword>
<gene>
    <name evidence="13" type="ORF">J2S03_000271</name>
</gene>